<dbReference type="CDD" id="cd01335">
    <property type="entry name" value="Radical_SAM"/>
    <property type="match status" value="1"/>
</dbReference>
<keyword evidence="2" id="KW-0004">4Fe-4S</keyword>
<accession>A0AAU8JD91</accession>
<sequence>MTPQTTLRIFRREAPVGVLGPGQRAVIWVQGCAFACPGCIVPESWDHNGGEEITLGELADWVLGQPHIEGITLSGGEPTIQAGALTQLIDLIRQERDLGVMCYTGYRLEALQQQGTNSQRQLLQKIDLLVDGTYIQSQHDDLLWRGSRNQRLLCLTPRYRVTVAERLAAGDNSAGLTFVSGSNGEVYFTGVPGMPQFRQQFEAQMQKRGIIIRV</sequence>
<dbReference type="SFLD" id="SFLDS00029">
    <property type="entry name" value="Radical_SAM"/>
    <property type="match status" value="1"/>
</dbReference>
<evidence type="ECO:0000313" key="7">
    <source>
        <dbReference type="EMBL" id="XCM36707.1"/>
    </source>
</evidence>
<comment type="cofactor">
    <cofactor evidence="1">
        <name>[4Fe-4S] cluster</name>
        <dbReference type="ChEBI" id="CHEBI:49883"/>
    </cofactor>
</comment>
<dbReference type="EMBL" id="CP159837">
    <property type="protein sequence ID" value="XCM36707.1"/>
    <property type="molecule type" value="Genomic_DNA"/>
</dbReference>
<dbReference type="GO" id="GO:0046872">
    <property type="term" value="F:metal ion binding"/>
    <property type="evidence" value="ECO:0007669"/>
    <property type="project" value="UniProtKB-KW"/>
</dbReference>
<dbReference type="RefSeq" id="WP_190879472.1">
    <property type="nucleotide sequence ID" value="NZ_CP159837.1"/>
</dbReference>
<dbReference type="SUPFAM" id="SSF102114">
    <property type="entry name" value="Radical SAM enzymes"/>
    <property type="match status" value="1"/>
</dbReference>
<dbReference type="GO" id="GO:0051539">
    <property type="term" value="F:4 iron, 4 sulfur cluster binding"/>
    <property type="evidence" value="ECO:0007669"/>
    <property type="project" value="UniProtKB-KW"/>
</dbReference>
<dbReference type="Gene3D" id="3.20.20.70">
    <property type="entry name" value="Aldolase class I"/>
    <property type="match status" value="1"/>
</dbReference>
<keyword evidence="3" id="KW-0949">S-adenosyl-L-methionine</keyword>
<dbReference type="InterPro" id="IPR007197">
    <property type="entry name" value="rSAM"/>
</dbReference>
<keyword evidence="5" id="KW-0408">Iron</keyword>
<keyword evidence="4" id="KW-0479">Metal-binding</keyword>
<evidence type="ECO:0000256" key="3">
    <source>
        <dbReference type="ARBA" id="ARBA00022691"/>
    </source>
</evidence>
<dbReference type="InterPro" id="IPR058240">
    <property type="entry name" value="rSAM_sf"/>
</dbReference>
<dbReference type="PANTHER" id="PTHR30352:SF2">
    <property type="entry name" value="ANAEROBIC RIBONUCLEOSIDE-TRIPHOSPHATE REDUCTASE-ACTIVATING PROTEIN"/>
    <property type="match status" value="1"/>
</dbReference>
<protein>
    <submittedName>
        <fullName evidence="7">4Fe-4S single cluster domain-containing protein</fullName>
    </submittedName>
</protein>
<evidence type="ECO:0000256" key="1">
    <source>
        <dbReference type="ARBA" id="ARBA00001966"/>
    </source>
</evidence>
<dbReference type="InterPro" id="IPR013785">
    <property type="entry name" value="Aldolase_TIM"/>
</dbReference>
<evidence type="ECO:0000256" key="4">
    <source>
        <dbReference type="ARBA" id="ARBA00022723"/>
    </source>
</evidence>
<evidence type="ECO:0000256" key="5">
    <source>
        <dbReference type="ARBA" id="ARBA00023004"/>
    </source>
</evidence>
<dbReference type="SFLD" id="SFLDG01063">
    <property type="entry name" value="activating_enzymes__group_1"/>
    <property type="match status" value="1"/>
</dbReference>
<dbReference type="AlphaFoldDB" id="A0AAU8JD91"/>
<organism evidence="7">
    <name type="scientific">Planktothricoides raciborskii GIHE-MW2</name>
    <dbReference type="NCBI Taxonomy" id="2792601"/>
    <lineage>
        <taxon>Bacteria</taxon>
        <taxon>Bacillati</taxon>
        <taxon>Cyanobacteriota</taxon>
        <taxon>Cyanophyceae</taxon>
        <taxon>Oscillatoriophycideae</taxon>
        <taxon>Oscillatoriales</taxon>
        <taxon>Oscillatoriaceae</taxon>
        <taxon>Planktothricoides</taxon>
    </lineage>
</organism>
<gene>
    <name evidence="7" type="ORF">ABWT76_005481</name>
</gene>
<evidence type="ECO:0000256" key="2">
    <source>
        <dbReference type="ARBA" id="ARBA00022485"/>
    </source>
</evidence>
<name>A0AAU8JD91_9CYAN</name>
<dbReference type="Pfam" id="PF13353">
    <property type="entry name" value="Fer4_12"/>
    <property type="match status" value="1"/>
</dbReference>
<dbReference type="SFLD" id="SFLDG01066">
    <property type="entry name" value="organic_radical-activating_enz"/>
    <property type="match status" value="1"/>
</dbReference>
<evidence type="ECO:0000256" key="6">
    <source>
        <dbReference type="ARBA" id="ARBA00023014"/>
    </source>
</evidence>
<dbReference type="SFLD" id="SFLDF00299">
    <property type="entry name" value="anaerobic_ribonucleoside-triph"/>
    <property type="match status" value="1"/>
</dbReference>
<dbReference type="PANTHER" id="PTHR30352">
    <property type="entry name" value="PYRUVATE FORMATE-LYASE-ACTIVATING ENZYME"/>
    <property type="match status" value="1"/>
</dbReference>
<keyword evidence="6" id="KW-0411">Iron-sulfur</keyword>
<proteinExistence type="predicted"/>
<dbReference type="InterPro" id="IPR012837">
    <property type="entry name" value="NrdG"/>
</dbReference>
<dbReference type="GO" id="GO:0004748">
    <property type="term" value="F:ribonucleoside-diphosphate reductase activity, thioredoxin disulfide as acceptor"/>
    <property type="evidence" value="ECO:0007669"/>
    <property type="project" value="TreeGrafter"/>
</dbReference>
<reference evidence="7" key="1">
    <citation type="submission" date="2024-07" db="EMBL/GenBank/DDBJ databases">
        <authorList>
            <person name="Kim Y.J."/>
            <person name="Jeong J.Y."/>
        </authorList>
    </citation>
    <scope>NUCLEOTIDE SEQUENCE</scope>
    <source>
        <strain evidence="7">GIHE-MW2</strain>
    </source>
</reference>
<dbReference type="InterPro" id="IPR034457">
    <property type="entry name" value="Organic_radical-activating"/>
</dbReference>
<dbReference type="GO" id="GO:0043365">
    <property type="term" value="F:[formate-C-acetyltransferase]-activating enzyme activity"/>
    <property type="evidence" value="ECO:0007669"/>
    <property type="project" value="InterPro"/>
</dbReference>